<comment type="similarity">
    <text evidence="2">Belongs to the peptidase M1 family.</text>
</comment>
<feature type="active site" description="Proton acceptor" evidence="10">
    <location>
        <position position="536"/>
    </location>
</feature>
<sequence length="1212" mass="132397">MALLLIPSIHAAQPASFPFCKCARKNSAYTLDKSVKYKGNNTYCFKVQATAPASCTDFCCSQADVKKLEVNANRECDVSGATLSATVNGKPTKTVPVMEPPPNSPTGATIVKITQLGLNLSNANGAEICLTLGTNRAGKGCTTLEDLCVPPAGGPPGVCSAALFSSNNKCCPTTAVNAVRPPPSFCDYDGGLGGNRLPDLATPSHYDIRLMVLFNPLPGEDPSPVPSIAAAGAARRRQMIRKLLPDEDQQGGLVEEGVVGSVNITMALAVATECIVINAVKMEISQVKYTWDGQQWFGEVVVYMKQQVILKFDTPLPATAGGPPGYLSMAFEHPISSSLFGIFNSIYPDAQGKTRKLIATQFEPAHARTAFPCFDEPRLKATFRLTLETPSGLEVISNTEVVSQRYLPSGLTETVFKQTPIMSTYILAFVVGDLAGHNRVCNDSRSTLLGAWATRGKEGQLGVALESACAALTACEAAFGVPYQLPKLDLIAVPYFEAAAMENWGCMLFRDDFMLMEPGTTDLNQELRISSTVTHEIAHQWFGNLVTTAAWEETFLNEGFPSLWEFLGIDEFRRQYGIYRMTYDMMTSAALAADEREYAHALSTRPLERVEDIDRMFSVISYKKGGSVLRMVRAFLNGNLLGNGAVQYLRRRRMQQLSTFNATDYDADPFLIALRKYLVKYGYGSATAEQLWAIFDESTGLPMSSWMHTWTYAPKYPLLQVALVDAEQGPPAGASVIKATTGGLQAVRNLPGPDPDPSEPVRGYLYVTQSSITGKACDDAPGGNTDTRWWIPLNILEQGAPVMSWAPFNSCSAAVPLYKNVSYVLVNPGRYGLYRVNYSEELWHHIAVASTDPQLYSSSDMAGMLRDALLLTAGSPFLDLVKALGARMLPEYEALQIVLEVLPELQKRLDTASLLPDSNTPGTKGNYFKACARNLATFTRDEVIEPLRVNLALGFNFSTDSPKDYREYQLRNLRPIVLAAAAKAKMDAFLADHQDDMLEALKAEQPFSDAKLVLDAIDAGAGGEVLPSEMQEALYAVNGMSGDQLIWNKYQVAYRTATGEKERSLLLLTLARTPRVTLIDACLDMTLQDWMPKNDIPKLLASFVMRGGVAQSRAWSFLFQNVKALAARFSSGASDDDGMSAAGQALFSTILNLAAFVVSEAQADAIKAWAADNAEFVMTKNFGDMIQEIMDANRQWLEGPGKRVCEWLLRRK</sequence>
<proteinExistence type="inferred from homology"/>
<dbReference type="SUPFAM" id="SSF63737">
    <property type="entry name" value="Leukotriene A4 hydrolase N-terminal domain"/>
    <property type="match status" value="1"/>
</dbReference>
<dbReference type="Pfam" id="PF12499">
    <property type="entry name" value="DUF3707"/>
    <property type="match status" value="1"/>
</dbReference>
<feature type="domain" description="ERAP1-like C-terminal" evidence="14">
    <location>
        <begin position="823"/>
        <end position="1191"/>
    </location>
</feature>
<dbReference type="Pfam" id="PF17900">
    <property type="entry name" value="Peptidase_M1_N"/>
    <property type="match status" value="1"/>
</dbReference>
<dbReference type="Pfam" id="PF01433">
    <property type="entry name" value="Peptidase_M1"/>
    <property type="match status" value="1"/>
</dbReference>
<dbReference type="InterPro" id="IPR024571">
    <property type="entry name" value="ERAP1-like_C_dom"/>
</dbReference>
<dbReference type="EMBL" id="BNCO01000009">
    <property type="protein sequence ID" value="GIL50607.1"/>
    <property type="molecule type" value="Genomic_DNA"/>
</dbReference>
<keyword evidence="7" id="KW-0256">Endoplasmic reticulum</keyword>
<dbReference type="GO" id="GO:0016020">
    <property type="term" value="C:membrane"/>
    <property type="evidence" value="ECO:0007669"/>
    <property type="project" value="TreeGrafter"/>
</dbReference>
<feature type="domain" description="Aminopeptidase N-like N-terminal" evidence="16">
    <location>
        <begin position="204"/>
        <end position="426"/>
    </location>
</feature>
<dbReference type="GO" id="GO:0043171">
    <property type="term" value="P:peptide catabolic process"/>
    <property type="evidence" value="ECO:0007669"/>
    <property type="project" value="TreeGrafter"/>
</dbReference>
<dbReference type="GO" id="GO:0005737">
    <property type="term" value="C:cytoplasm"/>
    <property type="evidence" value="ECO:0007669"/>
    <property type="project" value="TreeGrafter"/>
</dbReference>
<evidence type="ECO:0000313" key="17">
    <source>
        <dbReference type="EMBL" id="GIL50607.1"/>
    </source>
</evidence>
<keyword evidence="3" id="KW-0645">Protease</keyword>
<evidence type="ECO:0000256" key="7">
    <source>
        <dbReference type="ARBA" id="ARBA00022848"/>
    </source>
</evidence>
<evidence type="ECO:0000259" key="16">
    <source>
        <dbReference type="Pfam" id="PF17900"/>
    </source>
</evidence>
<comment type="cofactor">
    <cofactor evidence="11">
        <name>Zn(2+)</name>
        <dbReference type="ChEBI" id="CHEBI:29105"/>
    </cofactor>
    <text evidence="11">Binds 1 zinc ion per subunit.</text>
</comment>
<evidence type="ECO:0000256" key="10">
    <source>
        <dbReference type="PIRSR" id="PIRSR634016-1"/>
    </source>
</evidence>
<evidence type="ECO:0000259" key="14">
    <source>
        <dbReference type="Pfam" id="PF11838"/>
    </source>
</evidence>
<reference evidence="17" key="1">
    <citation type="journal article" date="2021" name="Proc. Natl. Acad. Sci. U.S.A.">
        <title>Three genomes in the algal genus Volvox reveal the fate of a haploid sex-determining region after a transition to homothallism.</title>
        <authorList>
            <person name="Yamamoto K."/>
            <person name="Hamaji T."/>
            <person name="Kawai-Toyooka H."/>
            <person name="Matsuzaki R."/>
            <person name="Takahashi F."/>
            <person name="Nishimura Y."/>
            <person name="Kawachi M."/>
            <person name="Noguchi H."/>
            <person name="Minakuchi Y."/>
            <person name="Umen J.G."/>
            <person name="Toyoda A."/>
            <person name="Nozaki H."/>
        </authorList>
    </citation>
    <scope>NUCLEOTIDE SEQUENCE</scope>
    <source>
        <strain evidence="17">NIES-3780</strain>
    </source>
</reference>
<dbReference type="Gene3D" id="2.60.40.1730">
    <property type="entry name" value="tricorn interacting facor f3 domain"/>
    <property type="match status" value="1"/>
</dbReference>
<evidence type="ECO:0000256" key="2">
    <source>
        <dbReference type="ARBA" id="ARBA00010136"/>
    </source>
</evidence>
<feature type="binding site" evidence="11">
    <location>
        <position position="535"/>
    </location>
    <ligand>
        <name>Zn(2+)</name>
        <dbReference type="ChEBI" id="CHEBI:29105"/>
        <note>catalytic</note>
    </ligand>
</feature>
<evidence type="ECO:0000256" key="11">
    <source>
        <dbReference type="PIRSR" id="PIRSR634016-3"/>
    </source>
</evidence>
<dbReference type="GO" id="GO:0005615">
    <property type="term" value="C:extracellular space"/>
    <property type="evidence" value="ECO:0007669"/>
    <property type="project" value="TreeGrafter"/>
</dbReference>
<dbReference type="InterPro" id="IPR042097">
    <property type="entry name" value="Aminopeptidase_N-like_N_sf"/>
</dbReference>
<evidence type="ECO:0000256" key="5">
    <source>
        <dbReference type="ARBA" id="ARBA00022801"/>
    </source>
</evidence>
<feature type="site" description="Transition state stabilizer" evidence="12">
    <location>
        <position position="622"/>
    </location>
</feature>
<comment type="subcellular location">
    <subcellularLocation>
        <location evidence="1">Microsome membrane</location>
        <topology evidence="1">Peripheral membrane protein</topology>
    </subcellularLocation>
</comment>
<dbReference type="Gene3D" id="2.60.40.1910">
    <property type="match status" value="1"/>
</dbReference>
<gene>
    <name evidence="17" type="ORF">Vafri_6744</name>
</gene>
<keyword evidence="8" id="KW-0482">Metalloprotease</keyword>
<evidence type="ECO:0000256" key="12">
    <source>
        <dbReference type="PIRSR" id="PIRSR634016-4"/>
    </source>
</evidence>
<name>A0A8J4AYT6_9CHLO</name>
<dbReference type="SUPFAM" id="SSF55486">
    <property type="entry name" value="Metalloproteases ('zincins'), catalytic domain"/>
    <property type="match status" value="1"/>
</dbReference>
<dbReference type="Gene3D" id="1.25.50.20">
    <property type="match status" value="1"/>
</dbReference>
<dbReference type="GO" id="GO:0008270">
    <property type="term" value="F:zinc ion binding"/>
    <property type="evidence" value="ECO:0007669"/>
    <property type="project" value="InterPro"/>
</dbReference>
<evidence type="ECO:0000313" key="18">
    <source>
        <dbReference type="Proteomes" id="UP000747399"/>
    </source>
</evidence>
<dbReference type="CDD" id="cd09601">
    <property type="entry name" value="M1_APN-Q_like"/>
    <property type="match status" value="1"/>
</dbReference>
<evidence type="ECO:0000256" key="4">
    <source>
        <dbReference type="ARBA" id="ARBA00022723"/>
    </source>
</evidence>
<evidence type="ECO:0000256" key="1">
    <source>
        <dbReference type="ARBA" id="ARBA00004174"/>
    </source>
</evidence>
<keyword evidence="6 11" id="KW-0862">Zinc</keyword>
<dbReference type="GO" id="GO:0042277">
    <property type="term" value="F:peptide binding"/>
    <property type="evidence" value="ECO:0007669"/>
    <property type="project" value="TreeGrafter"/>
</dbReference>
<dbReference type="InterPro" id="IPR024616">
    <property type="entry name" value="Pherophorin"/>
</dbReference>
<dbReference type="AlphaFoldDB" id="A0A8J4AYT6"/>
<evidence type="ECO:0000256" key="3">
    <source>
        <dbReference type="ARBA" id="ARBA00022670"/>
    </source>
</evidence>
<organism evidence="17 18">
    <name type="scientific">Volvox africanus</name>
    <dbReference type="NCBI Taxonomy" id="51714"/>
    <lineage>
        <taxon>Eukaryota</taxon>
        <taxon>Viridiplantae</taxon>
        <taxon>Chlorophyta</taxon>
        <taxon>core chlorophytes</taxon>
        <taxon>Chlorophyceae</taxon>
        <taxon>CS clade</taxon>
        <taxon>Chlamydomonadales</taxon>
        <taxon>Volvocaceae</taxon>
        <taxon>Volvox</taxon>
    </lineage>
</organism>
<dbReference type="InterPro" id="IPR027268">
    <property type="entry name" value="Peptidase_M4/M1_CTD_sf"/>
</dbReference>
<comment type="caution">
    <text evidence="17">The sequence shown here is derived from an EMBL/GenBank/DDBJ whole genome shotgun (WGS) entry which is preliminary data.</text>
</comment>
<feature type="binding site" evidence="11">
    <location>
        <position position="539"/>
    </location>
    <ligand>
        <name>Zn(2+)</name>
        <dbReference type="ChEBI" id="CHEBI:29105"/>
        <note>catalytic</note>
    </ligand>
</feature>
<dbReference type="InterPro" id="IPR014782">
    <property type="entry name" value="Peptidase_M1_dom"/>
</dbReference>
<evidence type="ECO:0000256" key="6">
    <source>
        <dbReference type="ARBA" id="ARBA00022833"/>
    </source>
</evidence>
<evidence type="ECO:0000259" key="13">
    <source>
        <dbReference type="Pfam" id="PF01433"/>
    </source>
</evidence>
<keyword evidence="4 11" id="KW-0479">Metal-binding</keyword>
<keyword evidence="5" id="KW-0378">Hydrolase</keyword>
<accession>A0A8J4AYT6</accession>
<dbReference type="Gene3D" id="1.10.390.10">
    <property type="entry name" value="Neutral Protease Domain 2"/>
    <property type="match status" value="1"/>
</dbReference>
<evidence type="ECO:0000256" key="9">
    <source>
        <dbReference type="ARBA" id="ARBA00029840"/>
    </source>
</evidence>
<feature type="domain" description="Pherophorin" evidence="15">
    <location>
        <begin position="17"/>
        <end position="172"/>
    </location>
</feature>
<protein>
    <recommendedName>
        <fullName evidence="9">Alpha-aminoacylpeptide hydrolase</fullName>
    </recommendedName>
</protein>
<evidence type="ECO:0000259" key="15">
    <source>
        <dbReference type="Pfam" id="PF12499"/>
    </source>
</evidence>
<dbReference type="InterPro" id="IPR034016">
    <property type="entry name" value="M1_APN-typ"/>
</dbReference>
<dbReference type="PANTHER" id="PTHR11533:SF299">
    <property type="entry name" value="AMINOPEPTIDASE"/>
    <property type="match status" value="1"/>
</dbReference>
<dbReference type="Pfam" id="PF11838">
    <property type="entry name" value="ERAP1_C"/>
    <property type="match status" value="1"/>
</dbReference>
<keyword evidence="18" id="KW-1185">Reference proteome</keyword>
<feature type="binding site" evidence="11">
    <location>
        <position position="558"/>
    </location>
    <ligand>
        <name>Zn(2+)</name>
        <dbReference type="ChEBI" id="CHEBI:29105"/>
        <note>catalytic</note>
    </ligand>
</feature>
<keyword evidence="7" id="KW-0492">Microsome</keyword>
<evidence type="ECO:0000256" key="8">
    <source>
        <dbReference type="ARBA" id="ARBA00023049"/>
    </source>
</evidence>
<dbReference type="GO" id="GO:0006508">
    <property type="term" value="P:proteolysis"/>
    <property type="evidence" value="ECO:0007669"/>
    <property type="project" value="UniProtKB-KW"/>
</dbReference>
<dbReference type="GO" id="GO:0070006">
    <property type="term" value="F:metalloaminopeptidase activity"/>
    <property type="evidence" value="ECO:0007669"/>
    <property type="project" value="TreeGrafter"/>
</dbReference>
<feature type="domain" description="Peptidase M1 membrane alanine aminopeptidase" evidence="13">
    <location>
        <begin position="464"/>
        <end position="660"/>
    </location>
</feature>
<dbReference type="PRINTS" id="PR00756">
    <property type="entry name" value="ALADIPTASE"/>
</dbReference>
<dbReference type="InterPro" id="IPR045357">
    <property type="entry name" value="Aminopeptidase_N-like_N"/>
</dbReference>
<dbReference type="PANTHER" id="PTHR11533">
    <property type="entry name" value="PROTEASE M1 ZINC METALLOPROTEASE"/>
    <property type="match status" value="1"/>
</dbReference>
<dbReference type="InterPro" id="IPR001930">
    <property type="entry name" value="Peptidase_M1"/>
</dbReference>
<dbReference type="Proteomes" id="UP000747399">
    <property type="component" value="Unassembled WGS sequence"/>
</dbReference>
<dbReference type="InterPro" id="IPR050344">
    <property type="entry name" value="Peptidase_M1_aminopeptidases"/>
</dbReference>